<protein>
    <recommendedName>
        <fullName evidence="3">Transposase</fullName>
    </recommendedName>
</protein>
<evidence type="ECO:0008006" key="3">
    <source>
        <dbReference type="Google" id="ProtNLM"/>
    </source>
</evidence>
<evidence type="ECO:0000313" key="1">
    <source>
        <dbReference type="EMBL" id="WNC17880.1"/>
    </source>
</evidence>
<dbReference type="EMBL" id="CP134052">
    <property type="protein sequence ID" value="WNC17880.1"/>
    <property type="molecule type" value="Genomic_DNA"/>
</dbReference>
<name>A0ABY9TCP8_BREBE</name>
<accession>A0ABY9TCP8</accession>
<evidence type="ECO:0000313" key="2">
    <source>
        <dbReference type="Proteomes" id="UP001256827"/>
    </source>
</evidence>
<gene>
    <name evidence="1" type="ORF">RGB73_30390</name>
</gene>
<keyword evidence="1" id="KW-0614">Plasmid</keyword>
<organism evidence="1 2">
    <name type="scientific">Brevibacillus brevis</name>
    <name type="common">Bacillus brevis</name>
    <dbReference type="NCBI Taxonomy" id="1393"/>
    <lineage>
        <taxon>Bacteria</taxon>
        <taxon>Bacillati</taxon>
        <taxon>Bacillota</taxon>
        <taxon>Bacilli</taxon>
        <taxon>Bacillales</taxon>
        <taxon>Paenibacillaceae</taxon>
        <taxon>Brevibacillus</taxon>
    </lineage>
</organism>
<reference evidence="1 2" key="1">
    <citation type="submission" date="2023-09" db="EMBL/GenBank/DDBJ databases">
        <title>Complete Genome and Methylome dissection of Bacillus brevis NEB573 original source of BbsI restriction endonuclease.</title>
        <authorList>
            <person name="Fomenkov A."/>
            <person name="Roberts R.D."/>
        </authorList>
    </citation>
    <scope>NUCLEOTIDE SEQUENCE [LARGE SCALE GENOMIC DNA]</scope>
    <source>
        <strain evidence="1 2">NEB573</strain>
        <plasmid evidence="1 2">pBbsI</plasmid>
    </source>
</reference>
<keyword evidence="2" id="KW-1185">Reference proteome</keyword>
<dbReference type="RefSeq" id="WP_310774684.1">
    <property type="nucleotide sequence ID" value="NZ_CP134052.1"/>
</dbReference>
<sequence>MLKVICHTRINKKQLFERVFSSQMATRGTDEKKQYVAENLKMTRRGLMFVKLQEKIDFAFTQGYEIVHERVSPSGSFKTVVMKSDDYVTVFQSHVYGDYEDVYWTVLSSEELEVLKKIELKDFRDKPKRKKPICPKCEGKESPNSVEWISETTWKCFECFTEFQV</sequence>
<dbReference type="Proteomes" id="UP001256827">
    <property type="component" value="Plasmid pBbsI"/>
</dbReference>
<proteinExistence type="predicted"/>
<geneLocation type="plasmid" evidence="1 2">
    <name>pBbsI</name>
</geneLocation>